<evidence type="ECO:0000259" key="5">
    <source>
        <dbReference type="Pfam" id="PF01425"/>
    </source>
</evidence>
<comment type="similarity">
    <text evidence="1">Belongs to the amidase family.</text>
</comment>
<organism evidence="6 7">
    <name type="scientific">Helicocarpus griseus UAMH5409</name>
    <dbReference type="NCBI Taxonomy" id="1447875"/>
    <lineage>
        <taxon>Eukaryota</taxon>
        <taxon>Fungi</taxon>
        <taxon>Dikarya</taxon>
        <taxon>Ascomycota</taxon>
        <taxon>Pezizomycotina</taxon>
        <taxon>Eurotiomycetes</taxon>
        <taxon>Eurotiomycetidae</taxon>
        <taxon>Onygenales</taxon>
        <taxon>Ajellomycetaceae</taxon>
        <taxon>Helicocarpus</taxon>
    </lineage>
</organism>
<dbReference type="SUPFAM" id="SSF75304">
    <property type="entry name" value="Amidase signature (AS) enzymes"/>
    <property type="match status" value="1"/>
</dbReference>
<comment type="caution">
    <text evidence="6">The sequence shown here is derived from an EMBL/GenBank/DDBJ whole genome shotgun (WGS) entry which is preliminary data.</text>
</comment>
<keyword evidence="2" id="KW-0378">Hydrolase</keyword>
<name>A0A2B7Y1B6_9EURO</name>
<dbReference type="InterPro" id="IPR023631">
    <property type="entry name" value="Amidase_dom"/>
</dbReference>
<feature type="active site" description="Charge relay system" evidence="3">
    <location>
        <position position="143"/>
    </location>
</feature>
<dbReference type="PANTHER" id="PTHR46072:SF8">
    <property type="entry name" value="AMIDASE DOMAIN-CONTAINING PROTEIN"/>
    <property type="match status" value="1"/>
</dbReference>
<evidence type="ECO:0000256" key="1">
    <source>
        <dbReference type="ARBA" id="ARBA00009199"/>
    </source>
</evidence>
<gene>
    <name evidence="6" type="ORF">AJ79_02665</name>
</gene>
<dbReference type="OrthoDB" id="6428749at2759"/>
<accession>A0A2B7Y1B6</accession>
<evidence type="ECO:0000256" key="2">
    <source>
        <dbReference type="ARBA" id="ARBA00022801"/>
    </source>
</evidence>
<sequence>MEGPELSTSTGKQSWEIKAANKRASILANIPREWRLEPLDLEKAANQREITGSFIQQFLNEEEVTIIQKDSVSLVADIKDQNYTALQVTRAFCKVAAIAHQINNCLHEIFFDQALKRASELDDYVNEHKSTMGPLHGLPISLKDQFHVRGTDTSMGYVGWISTYEGRNDPHLTHKVDSQIVTELLSLGAVLYCKTSLPQTLLFGETENNIIGRTLNPVNQNLSCGGSSGGEAALKALRGSTLGVGTDIGGSVRIPAAFCGVFSIKPTHNRFSYRDVANVIPGQTTYASSVGFLGTTIDALQLIMSSVLSTQPWLRDPNVAPIPWRYDMSRNTLLRATDDGKAKSGSCLKLGIFWTDGVVTLQPPISRGLRLAVDALTKAGHKIVNWLPPPQKDAKRIHLSFLRADGHHDVHKQLNLSGEPLIPPLRETFGLEEPMSLLEYQRLTLEGRDYEAAYSDYWNSLTEEDGQAVDAVIMPVAPHAAVIPGKYYHTAYTEAINLLDYSVAVIPVTKADKNIDLPDKDFVPVSEVDAKNWAAYDPEIYHGAPVGIQIVARKYEEEKVWAIGKIVHTILEDYLKHA</sequence>
<dbReference type="STRING" id="1447875.A0A2B7Y1B6"/>
<dbReference type="EMBL" id="PDNB01000029">
    <property type="protein sequence ID" value="PGH14985.1"/>
    <property type="molecule type" value="Genomic_DNA"/>
</dbReference>
<dbReference type="Proteomes" id="UP000223968">
    <property type="component" value="Unassembled WGS sequence"/>
</dbReference>
<dbReference type="AlphaFoldDB" id="A0A2B7Y1B6"/>
<dbReference type="Pfam" id="PF01425">
    <property type="entry name" value="Amidase"/>
    <property type="match status" value="1"/>
</dbReference>
<dbReference type="Gene3D" id="3.90.1300.10">
    <property type="entry name" value="Amidase signature (AS) domain"/>
    <property type="match status" value="1"/>
</dbReference>
<feature type="binding site" evidence="4">
    <location>
        <position position="227"/>
    </location>
    <ligand>
        <name>substrate</name>
    </ligand>
</feature>
<feature type="domain" description="Amidase" evidence="5">
    <location>
        <begin position="88"/>
        <end position="560"/>
    </location>
</feature>
<evidence type="ECO:0000313" key="6">
    <source>
        <dbReference type="EMBL" id="PGH14985.1"/>
    </source>
</evidence>
<dbReference type="PANTHER" id="PTHR46072">
    <property type="entry name" value="AMIDASE-RELATED-RELATED"/>
    <property type="match status" value="1"/>
</dbReference>
<dbReference type="InterPro" id="IPR036928">
    <property type="entry name" value="AS_sf"/>
</dbReference>
<dbReference type="PIRSF" id="PIRSF001221">
    <property type="entry name" value="Amidase_fungi"/>
    <property type="match status" value="1"/>
</dbReference>
<evidence type="ECO:0000313" key="7">
    <source>
        <dbReference type="Proteomes" id="UP000223968"/>
    </source>
</evidence>
<feature type="active site" description="Charge relay system" evidence="3">
    <location>
        <position position="227"/>
    </location>
</feature>
<reference evidence="6 7" key="1">
    <citation type="submission" date="2017-10" db="EMBL/GenBank/DDBJ databases">
        <title>Comparative genomics in systemic dimorphic fungi from Ajellomycetaceae.</title>
        <authorList>
            <person name="Munoz J.F."/>
            <person name="Mcewen J.G."/>
            <person name="Clay O.K."/>
            <person name="Cuomo C.A."/>
        </authorList>
    </citation>
    <scope>NUCLEOTIDE SEQUENCE [LARGE SCALE GENOMIC DNA]</scope>
    <source>
        <strain evidence="6 7">UAMH5409</strain>
    </source>
</reference>
<dbReference type="GO" id="GO:0016787">
    <property type="term" value="F:hydrolase activity"/>
    <property type="evidence" value="ECO:0007669"/>
    <property type="project" value="UniProtKB-KW"/>
</dbReference>
<evidence type="ECO:0000256" key="3">
    <source>
        <dbReference type="PIRSR" id="PIRSR001221-1"/>
    </source>
</evidence>
<feature type="binding site" evidence="4">
    <location>
        <position position="201"/>
    </location>
    <ligand>
        <name>substrate</name>
    </ligand>
</feature>
<proteinExistence type="inferred from homology"/>
<feature type="active site" description="Acyl-ester intermediate" evidence="3">
    <location>
        <position position="251"/>
    </location>
</feature>
<protein>
    <recommendedName>
        <fullName evidence="5">Amidase domain-containing protein</fullName>
    </recommendedName>
</protein>
<evidence type="ECO:0000256" key="4">
    <source>
        <dbReference type="PIRSR" id="PIRSR001221-2"/>
    </source>
</evidence>
<keyword evidence="7" id="KW-1185">Reference proteome</keyword>
<feature type="binding site" evidence="4">
    <location>
        <begin position="248"/>
        <end position="251"/>
    </location>
    <ligand>
        <name>substrate</name>
    </ligand>
</feature>